<reference evidence="3 4" key="1">
    <citation type="journal article" date="2021" name="Elife">
        <title>Chloroplast acquisition without the gene transfer in kleptoplastic sea slugs, Plakobranchus ocellatus.</title>
        <authorList>
            <person name="Maeda T."/>
            <person name="Takahashi S."/>
            <person name="Yoshida T."/>
            <person name="Shimamura S."/>
            <person name="Takaki Y."/>
            <person name="Nagai Y."/>
            <person name="Toyoda A."/>
            <person name="Suzuki Y."/>
            <person name="Arimoto A."/>
            <person name="Ishii H."/>
            <person name="Satoh N."/>
            <person name="Nishiyama T."/>
            <person name="Hasebe M."/>
            <person name="Maruyama T."/>
            <person name="Minagawa J."/>
            <person name="Obokata J."/>
            <person name="Shigenobu S."/>
        </authorList>
    </citation>
    <scope>NUCLEOTIDE SEQUENCE [LARGE SCALE GENOMIC DNA]</scope>
</reference>
<dbReference type="GO" id="GO:0051225">
    <property type="term" value="P:spindle assembly"/>
    <property type="evidence" value="ECO:0007669"/>
    <property type="project" value="InterPro"/>
</dbReference>
<proteinExistence type="predicted"/>
<name>A0AAV4GT93_9GAST</name>
<protein>
    <submittedName>
        <fullName evidence="3">HAUS augmin-like complex subunit 5</fullName>
    </submittedName>
</protein>
<accession>A0AAV4GT93</accession>
<keyword evidence="1" id="KW-0175">Coiled coil</keyword>
<evidence type="ECO:0000313" key="4">
    <source>
        <dbReference type="Proteomes" id="UP000762676"/>
    </source>
</evidence>
<comment type="caution">
    <text evidence="3">The sequence shown here is derived from an EMBL/GenBank/DDBJ whole genome shotgun (WGS) entry which is preliminary data.</text>
</comment>
<feature type="coiled-coil region" evidence="1">
    <location>
        <begin position="407"/>
        <end position="434"/>
    </location>
</feature>
<evidence type="ECO:0000256" key="1">
    <source>
        <dbReference type="SAM" id="Coils"/>
    </source>
</evidence>
<feature type="coiled-coil region" evidence="1">
    <location>
        <begin position="105"/>
        <end position="146"/>
    </location>
</feature>
<keyword evidence="4" id="KW-1185">Reference proteome</keyword>
<dbReference type="GO" id="GO:0070652">
    <property type="term" value="C:HAUS complex"/>
    <property type="evidence" value="ECO:0007669"/>
    <property type="project" value="InterPro"/>
</dbReference>
<dbReference type="AlphaFoldDB" id="A0AAV4GT93"/>
<dbReference type="GO" id="GO:0007098">
    <property type="term" value="P:centrosome cycle"/>
    <property type="evidence" value="ECO:0007669"/>
    <property type="project" value="TreeGrafter"/>
</dbReference>
<dbReference type="Proteomes" id="UP000762676">
    <property type="component" value="Unassembled WGS sequence"/>
</dbReference>
<sequence length="646" mass="72694">MPNKRKSKEESLPASLMKWATDEMKFHASAQNSESNFKPPSEEDFQFLCSGPLVDVWKYVTKHVKSIENAKLIKGNVELRRRLGALSAQVGGAQTAADEEEMERRQVLSQQKSRLARELEQLRAEVSQLKRELGHATEELATTELTYQRGSQRVRDLHHRASLLNVVEACAEETGAKYEEYTRRLDKCVEAVKNKRHPSQENFISGSSAEEDEELETESGHMVRQTCEDISKFIKHSLDTESGDDGGELGRKKSDVIDKVERAAAINSTQSLLQALAANAERGANDLRQKTSALDISKDAQEISFSYDAREGLQDLSSPPSATDTVRKLLLKSSEEHVLRWFKQQEHLNEEWKLSSRQTDTVNEINKLLHRVIGEHPSHIAAAKSYVESRIRLAEERTVAPCLRKEAVQLVDRISKAQKKKEELQIKYAQIQDFQKLVGKKQTTISKLAKLNAAVPERLKSRRQEVETYLASRSLMDHLAEVKAMPTRLKGVLTSELDAFLGVLLPCLLTLPVDSHTRLCALDLSISPDVHALAFEKLQTYADVCKALEFPMHKSAECLPLHVLNIHVSQRQLRAAQKLRESAAAAALRATGKTDDLTPFIGLREMAEKQDKAQKEKLLPQLREGITQANKEAALVDLLRKMVATW</sequence>
<dbReference type="PANTHER" id="PTHR28588">
    <property type="entry name" value="HAUS AUGMIN-LIKE COMPLEX SUBUNIT 5"/>
    <property type="match status" value="1"/>
</dbReference>
<organism evidence="3 4">
    <name type="scientific">Elysia marginata</name>
    <dbReference type="NCBI Taxonomy" id="1093978"/>
    <lineage>
        <taxon>Eukaryota</taxon>
        <taxon>Metazoa</taxon>
        <taxon>Spiralia</taxon>
        <taxon>Lophotrochozoa</taxon>
        <taxon>Mollusca</taxon>
        <taxon>Gastropoda</taxon>
        <taxon>Heterobranchia</taxon>
        <taxon>Euthyneura</taxon>
        <taxon>Panpulmonata</taxon>
        <taxon>Sacoglossa</taxon>
        <taxon>Placobranchoidea</taxon>
        <taxon>Plakobranchidae</taxon>
        <taxon>Elysia</taxon>
    </lineage>
</organism>
<gene>
    <name evidence="3" type="ORF">ElyMa_002520700</name>
</gene>
<dbReference type="Pfam" id="PF14817">
    <property type="entry name" value="HAUS5"/>
    <property type="match status" value="1"/>
</dbReference>
<dbReference type="PANTHER" id="PTHR28588:SF1">
    <property type="entry name" value="HAUS AUGMIN-LIKE COMPLEX SUBUNIT 5"/>
    <property type="match status" value="1"/>
</dbReference>
<dbReference type="GO" id="GO:0005813">
    <property type="term" value="C:centrosome"/>
    <property type="evidence" value="ECO:0007669"/>
    <property type="project" value="TreeGrafter"/>
</dbReference>
<dbReference type="InterPro" id="IPR029131">
    <property type="entry name" value="HAUS5"/>
</dbReference>
<feature type="region of interest" description="Disordered" evidence="2">
    <location>
        <begin position="200"/>
        <end position="221"/>
    </location>
</feature>
<evidence type="ECO:0000256" key="2">
    <source>
        <dbReference type="SAM" id="MobiDB-lite"/>
    </source>
</evidence>
<dbReference type="EMBL" id="BMAT01005167">
    <property type="protein sequence ID" value="GFR88547.1"/>
    <property type="molecule type" value="Genomic_DNA"/>
</dbReference>
<evidence type="ECO:0000313" key="3">
    <source>
        <dbReference type="EMBL" id="GFR88547.1"/>
    </source>
</evidence>